<dbReference type="Pfam" id="PF13618">
    <property type="entry name" value="Gluconate_2-dh3"/>
    <property type="match status" value="1"/>
</dbReference>
<dbReference type="AlphaFoldDB" id="A0A1E3S7V1"/>
<evidence type="ECO:0000259" key="6">
    <source>
        <dbReference type="Pfam" id="PF00890"/>
    </source>
</evidence>
<dbReference type="OrthoDB" id="9798604at2"/>
<dbReference type="GO" id="GO:0016614">
    <property type="term" value="F:oxidoreductase activity, acting on CH-OH group of donors"/>
    <property type="evidence" value="ECO:0007669"/>
    <property type="project" value="InterPro"/>
</dbReference>
<dbReference type="PANTHER" id="PTHR46056">
    <property type="entry name" value="LONG-CHAIN-ALCOHOL OXIDASE"/>
    <property type="match status" value="1"/>
</dbReference>
<evidence type="ECO:0000256" key="1">
    <source>
        <dbReference type="ARBA" id="ARBA00010790"/>
    </source>
</evidence>
<dbReference type="RefSeq" id="WP_069421508.1">
    <property type="nucleotide sequence ID" value="NZ_CBCRZH010000125.1"/>
</dbReference>
<keyword evidence="9" id="KW-1185">Reference proteome</keyword>
<dbReference type="GO" id="GO:0050660">
    <property type="term" value="F:flavin adenine dinucleotide binding"/>
    <property type="evidence" value="ECO:0007669"/>
    <property type="project" value="InterPro"/>
</dbReference>
<feature type="domain" description="Glucose-methanol-choline oxidoreductase N-terminal" evidence="5">
    <location>
        <begin position="192"/>
        <end position="404"/>
    </location>
</feature>
<dbReference type="Pfam" id="PF05199">
    <property type="entry name" value="GMC_oxred_C"/>
    <property type="match status" value="1"/>
</dbReference>
<evidence type="ECO:0000256" key="3">
    <source>
        <dbReference type="ARBA" id="ARBA00022827"/>
    </source>
</evidence>
<dbReference type="InterPro" id="IPR027056">
    <property type="entry name" value="Gluconate_2DH_su3"/>
</dbReference>
<feature type="domain" description="Glucose-methanol-choline oxidoreductase C-terminal" evidence="7">
    <location>
        <begin position="493"/>
        <end position="609"/>
    </location>
</feature>
<dbReference type="InterPro" id="IPR000172">
    <property type="entry name" value="GMC_OxRdtase_N"/>
</dbReference>
<protein>
    <submittedName>
        <fullName evidence="8">Oxidoreductase</fullName>
    </submittedName>
</protein>
<dbReference type="Gene3D" id="3.50.50.60">
    <property type="entry name" value="FAD/NAD(P)-binding domain"/>
    <property type="match status" value="2"/>
</dbReference>
<dbReference type="InterPro" id="IPR036188">
    <property type="entry name" value="FAD/NAD-bd_sf"/>
</dbReference>
<dbReference type="STRING" id="28445.BHQ20_23165"/>
<keyword evidence="2" id="KW-0285">Flavoprotein</keyword>
<evidence type="ECO:0000313" key="8">
    <source>
        <dbReference type="EMBL" id="ORA94761.1"/>
    </source>
</evidence>
<dbReference type="PANTHER" id="PTHR46056:SF12">
    <property type="entry name" value="LONG-CHAIN-ALCOHOL OXIDASE"/>
    <property type="match status" value="1"/>
</dbReference>
<feature type="domain" description="FAD-dependent oxidoreductase 2 FAD-binding" evidence="6">
    <location>
        <begin position="144"/>
        <end position="175"/>
    </location>
</feature>
<comment type="similarity">
    <text evidence="1">Belongs to the GMC oxidoreductase family.</text>
</comment>
<dbReference type="SUPFAM" id="SSF51905">
    <property type="entry name" value="FAD/NAD(P)-binding domain"/>
    <property type="match status" value="1"/>
</dbReference>
<dbReference type="Pfam" id="PF00732">
    <property type="entry name" value="GMC_oxred_N"/>
    <property type="match status" value="1"/>
</dbReference>
<sequence>MSRLAHRATASFGTALLPEEHGGPSSAELVQRVDRYLKRLPTPTRLAIQAGLASLSAASYLTTGRSLARLTPHERAQVLRRVAALNPEAGTALESLKIVLLLANGADTYASELLSRAQDDAVVRPDAALDVTPSAESPSVVTADAVIVGSGAGGAMAARTLAQSGMSVIVLEEGRRWTVEEFRTTHPIDRYAGLYRGGGTTVALGRPSVVLPMGRAVGGTTVVNSGTCFRPPVAVQKRWRDEFGLGLADPAGFGAYLDDVERTLQVAPVPLNIMGRNGNLLLQGADKLGWEAAPIPRNAPGCGGCCQCALGCPRNAKFGVHLNALPQACAAGARIISHARAERLLHQHGRARGVRARRPDGTVIDILADTVIVAAGAIETPMLLRRSDLGGHPRLGRNLALHPATALAGRFEEDVYSWRGVLQSAAVHEFHESNGVLIEATSTPPGMGSIIFPGYGPELMGWLDRSHNIATFGAMVADKGVGSVLSVGGEAVVRYNIRQEDVAKLRVALTAIGKLLFAAGAVEVLTGLPGAPTVHSETELRDVLARTNPRNLHLSAFHPTGTAAAGSDTQGCPVDERGRLRGINGVWVADASILPSCPEVNPQVSIMAMSLAVADHVVGDRAR</sequence>
<dbReference type="InterPro" id="IPR007867">
    <property type="entry name" value="GMC_OxRtase_C"/>
</dbReference>
<dbReference type="InterPro" id="IPR003953">
    <property type="entry name" value="FAD-dep_OxRdtase_2_FAD-bd"/>
</dbReference>
<comment type="caution">
    <text evidence="8">The sequence shown here is derived from an EMBL/GenBank/DDBJ whole genome shotgun (WGS) entry which is preliminary data.</text>
</comment>
<evidence type="ECO:0000256" key="2">
    <source>
        <dbReference type="ARBA" id="ARBA00022630"/>
    </source>
</evidence>
<evidence type="ECO:0000313" key="9">
    <source>
        <dbReference type="Proteomes" id="UP000192739"/>
    </source>
</evidence>
<organism evidence="8 9">
    <name type="scientific">Mycobacterium intermedium</name>
    <dbReference type="NCBI Taxonomy" id="28445"/>
    <lineage>
        <taxon>Bacteria</taxon>
        <taxon>Bacillati</taxon>
        <taxon>Actinomycetota</taxon>
        <taxon>Actinomycetes</taxon>
        <taxon>Mycobacteriales</taxon>
        <taxon>Mycobacteriaceae</taxon>
        <taxon>Mycobacterium</taxon>
        <taxon>Mycobacterium simiae complex</taxon>
    </lineage>
</organism>
<dbReference type="Pfam" id="PF00890">
    <property type="entry name" value="FAD_binding_2"/>
    <property type="match status" value="1"/>
</dbReference>
<dbReference type="PRINTS" id="PR00411">
    <property type="entry name" value="PNDRDTASEI"/>
</dbReference>
<evidence type="ECO:0000259" key="5">
    <source>
        <dbReference type="Pfam" id="PF00732"/>
    </source>
</evidence>
<keyword evidence="3" id="KW-0274">FAD</keyword>
<keyword evidence="4" id="KW-0560">Oxidoreductase</keyword>
<dbReference type="EMBL" id="MVHT01000124">
    <property type="protein sequence ID" value="ORA94761.1"/>
    <property type="molecule type" value="Genomic_DNA"/>
</dbReference>
<proteinExistence type="inferred from homology"/>
<gene>
    <name evidence="8" type="ORF">BST27_27645</name>
</gene>
<reference evidence="8 9" key="1">
    <citation type="submission" date="2017-02" db="EMBL/GenBank/DDBJ databases">
        <title>The new phylogeny of genus Mycobacterium.</title>
        <authorList>
            <person name="Tortoli E."/>
            <person name="Trovato A."/>
            <person name="Cirillo D.M."/>
        </authorList>
    </citation>
    <scope>NUCLEOTIDE SEQUENCE [LARGE SCALE GENOMIC DNA]</scope>
    <source>
        <strain evidence="8 9">DSM 44049</strain>
    </source>
</reference>
<evidence type="ECO:0000259" key="7">
    <source>
        <dbReference type="Pfam" id="PF05199"/>
    </source>
</evidence>
<dbReference type="Proteomes" id="UP000192739">
    <property type="component" value="Unassembled WGS sequence"/>
</dbReference>
<accession>A0A1E3S7V1</accession>
<evidence type="ECO:0000256" key="4">
    <source>
        <dbReference type="ARBA" id="ARBA00023002"/>
    </source>
</evidence>
<name>A0A1E3S7V1_MYCIE</name>